<dbReference type="AlphaFoldDB" id="A0A1C2EBB4"/>
<organism evidence="1 2">
    <name type="scientific">Pseudomonas graminis</name>
    <dbReference type="NCBI Taxonomy" id="158627"/>
    <lineage>
        <taxon>Bacteria</taxon>
        <taxon>Pseudomonadati</taxon>
        <taxon>Pseudomonadota</taxon>
        <taxon>Gammaproteobacteria</taxon>
        <taxon>Pseudomonadales</taxon>
        <taxon>Pseudomonadaceae</taxon>
        <taxon>Pseudomonas</taxon>
    </lineage>
</organism>
<dbReference type="Proteomes" id="UP000095143">
    <property type="component" value="Unassembled WGS sequence"/>
</dbReference>
<dbReference type="EMBL" id="MDEN01000055">
    <property type="protein sequence ID" value="OCX24288.1"/>
    <property type="molecule type" value="Genomic_DNA"/>
</dbReference>
<reference evidence="1 2" key="1">
    <citation type="submission" date="2016-08" db="EMBL/GenBank/DDBJ databases">
        <title>Whole genome sequence of Pseudomonas graminis strain UASWS1507, a potential biological control agent for agriculture.</title>
        <authorList>
            <person name="Crovadore J."/>
            <person name="Calmin G."/>
            <person name="Chablais R."/>
            <person name="Cochard B."/>
            <person name="Lefort F."/>
        </authorList>
    </citation>
    <scope>NUCLEOTIDE SEQUENCE [LARGE SCALE GENOMIC DNA]</scope>
    <source>
        <strain evidence="1 2">UASWS1507</strain>
    </source>
</reference>
<evidence type="ECO:0008006" key="3">
    <source>
        <dbReference type="Google" id="ProtNLM"/>
    </source>
</evidence>
<comment type="caution">
    <text evidence="1">The sequence shown here is derived from an EMBL/GenBank/DDBJ whole genome shotgun (WGS) entry which is preliminary data.</text>
</comment>
<protein>
    <recommendedName>
        <fullName evidence="3">DUF3077 domain-containing protein</fullName>
    </recommendedName>
</protein>
<dbReference type="Pfam" id="PF19619">
    <property type="entry name" value="DUF6124"/>
    <property type="match status" value="1"/>
</dbReference>
<sequence length="96" mass="10083">MIRSTPHPPETPALQSTCTNANLGNLSLFSVKPGVRVEDALLTASEYLACAAATAYEVADNCTLEFRPLARSVVHQLDAARALIEVSIAKVGGSSL</sequence>
<accession>A0A1C2EBB4</accession>
<proteinExistence type="predicted"/>
<name>A0A1C2EBB4_9PSED</name>
<gene>
    <name evidence="1" type="ORF">BBI10_05645</name>
</gene>
<dbReference type="RefSeq" id="WP_065987403.1">
    <property type="nucleotide sequence ID" value="NZ_MDEN01000055.1"/>
</dbReference>
<dbReference type="OrthoDB" id="6895794at2"/>
<evidence type="ECO:0000313" key="1">
    <source>
        <dbReference type="EMBL" id="OCX24288.1"/>
    </source>
</evidence>
<evidence type="ECO:0000313" key="2">
    <source>
        <dbReference type="Proteomes" id="UP000095143"/>
    </source>
</evidence>